<dbReference type="InterPro" id="IPR029028">
    <property type="entry name" value="Alpha/beta_knot_MTases"/>
</dbReference>
<dbReference type="NCBIfam" id="TIGR00186">
    <property type="entry name" value="rRNA_methyl_3"/>
    <property type="match status" value="1"/>
</dbReference>
<dbReference type="InterPro" id="IPR013123">
    <property type="entry name" value="SpoU_subst-bd"/>
</dbReference>
<dbReference type="InterPro" id="IPR001537">
    <property type="entry name" value="SpoU_MeTrfase"/>
</dbReference>
<dbReference type="PANTHER" id="PTHR46429:SF1">
    <property type="entry name" value="23S RRNA (GUANOSINE-2'-O-)-METHYLTRANSFERASE RLMB"/>
    <property type="match status" value="1"/>
</dbReference>
<keyword evidence="6" id="KW-1185">Reference proteome</keyword>
<dbReference type="GO" id="GO:0032259">
    <property type="term" value="P:methylation"/>
    <property type="evidence" value="ECO:0007669"/>
    <property type="project" value="UniProtKB-KW"/>
</dbReference>
<evidence type="ECO:0000256" key="3">
    <source>
        <dbReference type="ARBA" id="ARBA00022679"/>
    </source>
</evidence>
<keyword evidence="2" id="KW-0489">Methyltransferase</keyword>
<dbReference type="Pfam" id="PF08032">
    <property type="entry name" value="SpoU_sub_bind"/>
    <property type="match status" value="1"/>
</dbReference>
<dbReference type="AlphaFoldDB" id="A0A9W6LIM2"/>
<name>A0A9W6LIM2_9BACT</name>
<dbReference type="InterPro" id="IPR029026">
    <property type="entry name" value="tRNA_m1G_MTases_N"/>
</dbReference>
<evidence type="ECO:0000256" key="1">
    <source>
        <dbReference type="ARBA" id="ARBA00007228"/>
    </source>
</evidence>
<dbReference type="SMART" id="SM00967">
    <property type="entry name" value="SpoU_sub_bind"/>
    <property type="match status" value="1"/>
</dbReference>
<dbReference type="Gene3D" id="3.40.1280.10">
    <property type="match status" value="1"/>
</dbReference>
<dbReference type="GO" id="GO:0006396">
    <property type="term" value="P:RNA processing"/>
    <property type="evidence" value="ECO:0007669"/>
    <property type="project" value="InterPro"/>
</dbReference>
<organism evidence="5 6">
    <name type="scientific">Thermodesulfovibrio yellowstonii</name>
    <dbReference type="NCBI Taxonomy" id="28262"/>
    <lineage>
        <taxon>Bacteria</taxon>
        <taxon>Pseudomonadati</taxon>
        <taxon>Nitrospirota</taxon>
        <taxon>Thermodesulfovibrionia</taxon>
        <taxon>Thermodesulfovibrionales</taxon>
        <taxon>Thermodesulfovibrionaceae</taxon>
        <taxon>Thermodesulfovibrio</taxon>
    </lineage>
</organism>
<evidence type="ECO:0000259" key="4">
    <source>
        <dbReference type="SMART" id="SM00967"/>
    </source>
</evidence>
<dbReference type="GO" id="GO:0008173">
    <property type="term" value="F:RNA methyltransferase activity"/>
    <property type="evidence" value="ECO:0007669"/>
    <property type="project" value="InterPro"/>
</dbReference>
<dbReference type="EMBL" id="BSDX01000001">
    <property type="protein sequence ID" value="GLI52321.1"/>
    <property type="molecule type" value="Genomic_DNA"/>
</dbReference>
<accession>A0A9W6LIM2</accession>
<dbReference type="InterPro" id="IPR029064">
    <property type="entry name" value="Ribosomal_eL30-like_sf"/>
</dbReference>
<dbReference type="GO" id="GO:0003723">
    <property type="term" value="F:RNA binding"/>
    <property type="evidence" value="ECO:0007669"/>
    <property type="project" value="InterPro"/>
</dbReference>
<proteinExistence type="inferred from homology"/>
<dbReference type="FunFam" id="3.40.1280.10:FF:000008">
    <property type="entry name" value="Group 3 RNA methyltransferase TrmH"/>
    <property type="match status" value="1"/>
</dbReference>
<dbReference type="Gene3D" id="3.30.1330.30">
    <property type="match status" value="1"/>
</dbReference>
<keyword evidence="3" id="KW-0808">Transferase</keyword>
<gene>
    <name evidence="5" type="ORF">TISLANDTSLP1_00140</name>
</gene>
<dbReference type="CDD" id="cd18103">
    <property type="entry name" value="SpoU-like_RlmB"/>
    <property type="match status" value="1"/>
</dbReference>
<sequence length="248" mass="27705">MESKDKLMYIYGVNPVLESFKISDALKEIYIAKNRISKLKEILRLAEEKSVSVKIVEETFIEKITQGVHQGVVAKIKPKKTITLDEALKISFKKNEPAFFLILDLVEDPQNFGSICRIADAAGVHAIIYQKKRSVGIVPSVWKASAGAVWHVNLVEINNIKYAIKTLKEHNITIYGAEAQAKDVFWESDFTQPLGLIVGSEGKGIRQTVIALCDKVIKIPMRGTINSLNVSVASALVIFEVLRQRKIQ</sequence>
<dbReference type="InterPro" id="IPR004441">
    <property type="entry name" value="rRNA_MeTrfase_TrmH"/>
</dbReference>
<dbReference type="PANTHER" id="PTHR46429">
    <property type="entry name" value="23S RRNA (GUANOSINE-2'-O-)-METHYLTRANSFERASE RLMB"/>
    <property type="match status" value="1"/>
</dbReference>
<evidence type="ECO:0000313" key="6">
    <source>
        <dbReference type="Proteomes" id="UP001144297"/>
    </source>
</evidence>
<comment type="similarity">
    <text evidence="1">Belongs to the class IV-like SAM-binding methyltransferase superfamily. RNA methyltransferase TrmH family.</text>
</comment>
<evidence type="ECO:0000313" key="5">
    <source>
        <dbReference type="EMBL" id="GLI52321.1"/>
    </source>
</evidence>
<dbReference type="Proteomes" id="UP001144297">
    <property type="component" value="Unassembled WGS sequence"/>
</dbReference>
<reference evidence="5" key="1">
    <citation type="submission" date="2022-12" db="EMBL/GenBank/DDBJ databases">
        <title>Reference genome sequencing for broad-spectrum identification of bacterial and archaeal isolates by mass spectrometry.</title>
        <authorList>
            <person name="Sekiguchi Y."/>
            <person name="Tourlousse D.M."/>
        </authorList>
    </citation>
    <scope>NUCLEOTIDE SEQUENCE</scope>
    <source>
        <strain evidence="5">TSL-P1</strain>
    </source>
</reference>
<protein>
    <submittedName>
        <fullName evidence="5">23S rRNA (Guanosine(2251)-2'-O)-methyltransferase RlmB</fullName>
    </submittedName>
</protein>
<dbReference type="GO" id="GO:0005829">
    <property type="term" value="C:cytosol"/>
    <property type="evidence" value="ECO:0007669"/>
    <property type="project" value="TreeGrafter"/>
</dbReference>
<dbReference type="SUPFAM" id="SSF55315">
    <property type="entry name" value="L30e-like"/>
    <property type="match status" value="1"/>
</dbReference>
<comment type="caution">
    <text evidence="5">The sequence shown here is derived from an EMBL/GenBank/DDBJ whole genome shotgun (WGS) entry which is preliminary data.</text>
</comment>
<dbReference type="Pfam" id="PF00588">
    <property type="entry name" value="SpoU_methylase"/>
    <property type="match status" value="1"/>
</dbReference>
<feature type="domain" description="RNA 2-O ribose methyltransferase substrate binding" evidence="4">
    <location>
        <begin position="9"/>
        <end position="82"/>
    </location>
</feature>
<dbReference type="SUPFAM" id="SSF75217">
    <property type="entry name" value="alpha/beta knot"/>
    <property type="match status" value="1"/>
</dbReference>
<evidence type="ECO:0000256" key="2">
    <source>
        <dbReference type="ARBA" id="ARBA00022603"/>
    </source>
</evidence>
<dbReference type="FunFam" id="3.30.1330.30:FF:000063">
    <property type="entry name" value="RNA methyltransferase, TrmH family, group 3"/>
    <property type="match status" value="1"/>
</dbReference>